<keyword evidence="2" id="KW-1185">Reference proteome</keyword>
<dbReference type="AlphaFoldDB" id="A0A182EWV7"/>
<reference evidence="3" key="1">
    <citation type="submission" date="2016-06" db="UniProtKB">
        <authorList>
            <consortium name="WormBaseParasite"/>
        </authorList>
    </citation>
    <scope>IDENTIFICATION</scope>
</reference>
<evidence type="ECO:0000313" key="1">
    <source>
        <dbReference type="EMBL" id="VDM99641.1"/>
    </source>
</evidence>
<gene>
    <name evidence="1" type="ORF">NOO_LOCUS12655</name>
</gene>
<dbReference type="OrthoDB" id="10533110at2759"/>
<reference evidence="1 2" key="2">
    <citation type="submission" date="2018-08" db="EMBL/GenBank/DDBJ databases">
        <authorList>
            <person name="Laetsch R D."/>
            <person name="Stevens L."/>
            <person name="Kumar S."/>
            <person name="Blaxter L. M."/>
        </authorList>
    </citation>
    <scope>NUCLEOTIDE SEQUENCE [LARGE SCALE GENOMIC DNA]</scope>
</reference>
<sequence>MSTSIVKTAEPAKKRIEKLIREVGELNLSQSDPHLSKEELRREYEVRRKIVKEKIMRLGLYINILEETNRTCLEYIQKITDQQTRKEEEDKYGEMIDNSKGIINLISEAKEAIITLNIYNDDNELALQRLNQQDAKELPLQNKILLFTQRRNDREWKSTIETMERILLLDVAGENLQHSSIEIINEVNYLRGY</sequence>
<dbReference type="WBParaSite" id="nOo.2.0.1.t12655-RA">
    <property type="protein sequence ID" value="nOo.2.0.1.t12655-RA"/>
    <property type="gene ID" value="nOo.2.0.1.g12655"/>
</dbReference>
<evidence type="ECO:0000313" key="3">
    <source>
        <dbReference type="WBParaSite" id="nOo.2.0.1.t12655-RA"/>
    </source>
</evidence>
<organism evidence="3">
    <name type="scientific">Onchocerca ochengi</name>
    <name type="common">Filarial nematode worm</name>
    <dbReference type="NCBI Taxonomy" id="42157"/>
    <lineage>
        <taxon>Eukaryota</taxon>
        <taxon>Metazoa</taxon>
        <taxon>Ecdysozoa</taxon>
        <taxon>Nematoda</taxon>
        <taxon>Chromadorea</taxon>
        <taxon>Rhabditida</taxon>
        <taxon>Spirurina</taxon>
        <taxon>Spiruromorpha</taxon>
        <taxon>Filarioidea</taxon>
        <taxon>Onchocercidae</taxon>
        <taxon>Onchocerca</taxon>
    </lineage>
</organism>
<dbReference type="Proteomes" id="UP000271087">
    <property type="component" value="Unassembled WGS sequence"/>
</dbReference>
<protein>
    <submittedName>
        <fullName evidence="3">Caprin-1 dimerization domain-containing protein</fullName>
    </submittedName>
</protein>
<accession>A0A182EWV7</accession>
<proteinExistence type="predicted"/>
<dbReference type="EMBL" id="UYRW01011440">
    <property type="protein sequence ID" value="VDM99641.1"/>
    <property type="molecule type" value="Genomic_DNA"/>
</dbReference>
<name>A0A182EWV7_ONCOC</name>
<evidence type="ECO:0000313" key="2">
    <source>
        <dbReference type="Proteomes" id="UP000271087"/>
    </source>
</evidence>